<evidence type="ECO:0000313" key="13">
    <source>
        <dbReference type="EMBL" id="EHB07387.1"/>
    </source>
</evidence>
<protein>
    <recommendedName>
        <fullName evidence="3">(S)-2-hydroxy-acid oxidase</fullName>
        <ecNumber evidence="3">1.1.3.15</ecNumber>
    </recommendedName>
</protein>
<comment type="similarity">
    <text evidence="8">Belongs to the FMN-dependent alpha-hydroxy acid dehydrogenase family.</text>
</comment>
<keyword evidence="6" id="KW-0560">Oxidoreductase</keyword>
<feature type="region of interest" description="Disordered" evidence="11">
    <location>
        <begin position="586"/>
        <end position="627"/>
    </location>
</feature>
<evidence type="ECO:0000256" key="6">
    <source>
        <dbReference type="ARBA" id="ARBA00023002"/>
    </source>
</evidence>
<dbReference type="Gene3D" id="3.40.50.720">
    <property type="entry name" value="NAD(P)-binding Rossmann-like Domain"/>
    <property type="match status" value="2"/>
</dbReference>
<comment type="catalytic activity">
    <reaction evidence="9">
        <text>a (2S)-2-hydroxycarboxylate + O2 = a 2-oxocarboxylate + H2O2</text>
        <dbReference type="Rhea" id="RHEA:16789"/>
        <dbReference type="ChEBI" id="CHEBI:15379"/>
        <dbReference type="ChEBI" id="CHEBI:16240"/>
        <dbReference type="ChEBI" id="CHEBI:35179"/>
        <dbReference type="ChEBI" id="CHEBI:58123"/>
        <dbReference type="EC" id="1.1.3.15"/>
    </reaction>
    <physiologicalReaction direction="left-to-right" evidence="9">
        <dbReference type="Rhea" id="RHEA:16790"/>
    </physiologicalReaction>
</comment>
<feature type="region of interest" description="Disordered" evidence="11">
    <location>
        <begin position="357"/>
        <end position="378"/>
    </location>
</feature>
<dbReference type="Pfam" id="PF01070">
    <property type="entry name" value="FMN_dh"/>
    <property type="match status" value="1"/>
</dbReference>
<proteinExistence type="inferred from homology"/>
<dbReference type="Gene3D" id="3.20.20.70">
    <property type="entry name" value="Aldolase class I"/>
    <property type="match status" value="1"/>
</dbReference>
<dbReference type="GO" id="GO:0001561">
    <property type="term" value="P:fatty acid alpha-oxidation"/>
    <property type="evidence" value="ECO:0007669"/>
    <property type="project" value="TreeGrafter"/>
</dbReference>
<dbReference type="GO" id="GO:0006694">
    <property type="term" value="P:steroid biosynthetic process"/>
    <property type="evidence" value="ECO:0007669"/>
    <property type="project" value="InterPro"/>
</dbReference>
<evidence type="ECO:0000256" key="10">
    <source>
        <dbReference type="ARBA" id="ARBA00029327"/>
    </source>
</evidence>
<dbReference type="InterPro" id="IPR012133">
    <property type="entry name" value="Alpha-hydoxy_acid_DH_FMN"/>
</dbReference>
<evidence type="ECO:0000256" key="3">
    <source>
        <dbReference type="ARBA" id="ARBA00013087"/>
    </source>
</evidence>
<keyword evidence="7" id="KW-0576">Peroxisome</keyword>
<dbReference type="EMBL" id="JH169666">
    <property type="protein sequence ID" value="EHB07387.1"/>
    <property type="molecule type" value="Genomic_DNA"/>
</dbReference>
<dbReference type="eggNOG" id="KOG0538">
    <property type="taxonomic scope" value="Eukaryota"/>
</dbReference>
<dbReference type="InterPro" id="IPR037396">
    <property type="entry name" value="FMN_HAD"/>
</dbReference>
<feature type="compositionally biased region" description="Basic and acidic residues" evidence="11">
    <location>
        <begin position="357"/>
        <end position="366"/>
    </location>
</feature>
<dbReference type="EC" id="1.1.3.15" evidence="3"/>
<evidence type="ECO:0000256" key="8">
    <source>
        <dbReference type="ARBA" id="ARBA00024042"/>
    </source>
</evidence>
<evidence type="ECO:0000256" key="2">
    <source>
        <dbReference type="ARBA" id="ARBA00004275"/>
    </source>
</evidence>
<evidence type="ECO:0000313" key="14">
    <source>
        <dbReference type="Proteomes" id="UP000006813"/>
    </source>
</evidence>
<keyword evidence="5" id="KW-0288">FMN</keyword>
<dbReference type="InterPro" id="IPR036291">
    <property type="entry name" value="NAD(P)-bd_dom_sf"/>
</dbReference>
<keyword evidence="4" id="KW-0285">Flavoprotein</keyword>
<dbReference type="InterPro" id="IPR013785">
    <property type="entry name" value="Aldolase_TIM"/>
</dbReference>
<evidence type="ECO:0000256" key="7">
    <source>
        <dbReference type="ARBA" id="ARBA00023140"/>
    </source>
</evidence>
<dbReference type="STRING" id="10181.G5BDM6"/>
<accession>G5BDM6</accession>
<evidence type="ECO:0000256" key="4">
    <source>
        <dbReference type="ARBA" id="ARBA00022630"/>
    </source>
</evidence>
<dbReference type="Proteomes" id="UP000006813">
    <property type="component" value="Unassembled WGS sequence"/>
</dbReference>
<evidence type="ECO:0000259" key="12">
    <source>
        <dbReference type="PROSITE" id="PS51349"/>
    </source>
</evidence>
<evidence type="ECO:0000256" key="11">
    <source>
        <dbReference type="SAM" id="MobiDB-lite"/>
    </source>
</evidence>
<dbReference type="SUPFAM" id="SSF51735">
    <property type="entry name" value="NAD(P)-binding Rossmann-fold domains"/>
    <property type="match status" value="2"/>
</dbReference>
<comment type="subcellular location">
    <subcellularLocation>
        <location evidence="2">Peroxisome</location>
    </subcellularLocation>
</comment>
<dbReference type="InParanoid" id="G5BDM6"/>
<dbReference type="SUPFAM" id="SSF51395">
    <property type="entry name" value="FMN-linked oxidoreductases"/>
    <property type="match status" value="1"/>
</dbReference>
<organism evidence="13 14">
    <name type="scientific">Heterocephalus glaber</name>
    <name type="common">Naked mole rat</name>
    <dbReference type="NCBI Taxonomy" id="10181"/>
    <lineage>
        <taxon>Eukaryota</taxon>
        <taxon>Metazoa</taxon>
        <taxon>Chordata</taxon>
        <taxon>Craniata</taxon>
        <taxon>Vertebrata</taxon>
        <taxon>Euteleostomi</taxon>
        <taxon>Mammalia</taxon>
        <taxon>Eutheria</taxon>
        <taxon>Euarchontoglires</taxon>
        <taxon>Glires</taxon>
        <taxon>Rodentia</taxon>
        <taxon>Hystricomorpha</taxon>
        <taxon>Bathyergidae</taxon>
        <taxon>Heterocephalus</taxon>
    </lineage>
</organism>
<dbReference type="InterPro" id="IPR008259">
    <property type="entry name" value="FMN_hydac_DH_AS"/>
</dbReference>
<dbReference type="AlphaFoldDB" id="G5BDM6"/>
<evidence type="ECO:0000256" key="1">
    <source>
        <dbReference type="ARBA" id="ARBA00001917"/>
    </source>
</evidence>
<dbReference type="GO" id="GO:0005782">
    <property type="term" value="C:peroxisomal matrix"/>
    <property type="evidence" value="ECO:0007669"/>
    <property type="project" value="TreeGrafter"/>
</dbReference>
<dbReference type="PROSITE" id="PS51349">
    <property type="entry name" value="FMN_HYDROXY_ACID_DH_2"/>
    <property type="match status" value="1"/>
</dbReference>
<dbReference type="PROSITE" id="PS00557">
    <property type="entry name" value="FMN_HYDROXY_ACID_DH_1"/>
    <property type="match status" value="1"/>
</dbReference>
<reference evidence="13 14" key="1">
    <citation type="journal article" date="2011" name="Nature">
        <title>Genome sequencing reveals insights into physiology and longevity of the naked mole rat.</title>
        <authorList>
            <person name="Kim E.B."/>
            <person name="Fang X."/>
            <person name="Fushan A.A."/>
            <person name="Huang Z."/>
            <person name="Lobanov A.V."/>
            <person name="Han L."/>
            <person name="Marino S.M."/>
            <person name="Sun X."/>
            <person name="Turanov A.A."/>
            <person name="Yang P."/>
            <person name="Yim S.H."/>
            <person name="Zhao X."/>
            <person name="Kasaikina M.V."/>
            <person name="Stoletzki N."/>
            <person name="Peng C."/>
            <person name="Polak P."/>
            <person name="Xiong Z."/>
            <person name="Kiezun A."/>
            <person name="Zhu Y."/>
            <person name="Chen Y."/>
            <person name="Kryukov G.V."/>
            <person name="Zhang Q."/>
            <person name="Peshkin L."/>
            <person name="Yang L."/>
            <person name="Bronson R.T."/>
            <person name="Buffenstein R."/>
            <person name="Wang B."/>
            <person name="Han C."/>
            <person name="Li Q."/>
            <person name="Chen L."/>
            <person name="Zhao W."/>
            <person name="Sunyaev S.R."/>
            <person name="Park T.J."/>
            <person name="Zhang G."/>
            <person name="Wang J."/>
            <person name="Gladyshev V.N."/>
        </authorList>
    </citation>
    <scope>NUCLEOTIDE SEQUENCE [LARGE SCALE GENOMIC DNA]</scope>
</reference>
<dbReference type="PANTHER" id="PTHR10578">
    <property type="entry name" value="S -2-HYDROXY-ACID OXIDASE-RELATED"/>
    <property type="match status" value="1"/>
</dbReference>
<dbReference type="InterPro" id="IPR002225">
    <property type="entry name" value="3Beta_OHSteriod_DH/Estase"/>
</dbReference>
<dbReference type="CDD" id="cd02809">
    <property type="entry name" value="alpha_hydroxyacid_oxid_FMN"/>
    <property type="match status" value="1"/>
</dbReference>
<dbReference type="FunFam" id="3.20.20.70:FF:000056">
    <property type="entry name" value="hydroxyacid oxidase 2"/>
    <property type="match status" value="1"/>
</dbReference>
<evidence type="ECO:0000256" key="5">
    <source>
        <dbReference type="ARBA" id="ARBA00022643"/>
    </source>
</evidence>
<sequence length="778" mass="86052">MSLVCLTDFEALARQRLSKTSWDFIEGGADEGITRDDNIAAFKRFRLRPRYLRDVSEVDTRTTIQGEEISAPICIAPTGFHRIAWPDGEMSTARAAQATSTCYITSTYASCTLEDIVATAPRGLRWFQLYVQTDWELNKQLIQRAESLGFKALVITVDVPVHGKRRNDIRNQMDLKMNLMLKDLQSPEEKKFIPDMQLSSINSSFCWNHLSWFQRITQLPIILKGILTKEDAELAVKHKVQGIIVSNHGGRQLDESPASIDALMEVVTAIKGKIEVYLDGGVRTGNDVLKTLALGAKCVFLGRPILWGLACKGERGVEEVLNILKTEFHTSMALAGPELHGGCRITPLQTGSHLVPHYKDAEDTRPPDQGAESRCSRPRALSRDSSVITSASCILLAALTMTGWSCLVTGAGGFLGKRIIQLLVQEENLQEVRALDKAFKPQTKEEFSKLQTKTKVTMLEGDILDAQYLRTACQSISVVIHVAAIIDVSGVTPRETIMDINVRGTEASEELPVTVGRMWDKKAGERQQRAGLRSTSAASPPPSHMNASLRDKDPIAMHSLTLMVQQQRSCRRVVWVNDDDDFDVGHLSQSSCDSEMEKESTDVDTRNSDLLDSDDEENSNSHPVTTPAPQSALLPALAMAGWSCLVTGAGGFLGQRIIRLLVQEKELQEVRALDRIFRPETREEFSKLQTKTKLTLLEGDIQDAQYLRAACQGLSVVIHVAAIIDVSGIAPRETIMDINLRGMAMCSSEAAWGRCRQSGGRAGRAPKIAYDLLVYNMY</sequence>
<dbReference type="GO" id="GO:0003973">
    <property type="term" value="F:(S)-2-hydroxy-acid oxidase activity"/>
    <property type="evidence" value="ECO:0007669"/>
    <property type="project" value="UniProtKB-EC"/>
</dbReference>
<comment type="cofactor">
    <cofactor evidence="1">
        <name>FMN</name>
        <dbReference type="ChEBI" id="CHEBI:58210"/>
    </cofactor>
</comment>
<dbReference type="GO" id="GO:0016616">
    <property type="term" value="F:oxidoreductase activity, acting on the CH-OH group of donors, NAD or NADP as acceptor"/>
    <property type="evidence" value="ECO:0007669"/>
    <property type="project" value="InterPro"/>
</dbReference>
<evidence type="ECO:0000256" key="9">
    <source>
        <dbReference type="ARBA" id="ARBA00029325"/>
    </source>
</evidence>
<name>G5BDM6_HETGA</name>
<feature type="domain" description="FMN hydroxy acid dehydrogenase" evidence="12">
    <location>
        <begin position="1"/>
        <end position="353"/>
    </location>
</feature>
<gene>
    <name evidence="13" type="ORF">GW7_16547</name>
</gene>
<feature type="region of interest" description="Disordered" evidence="11">
    <location>
        <begin position="519"/>
        <end position="547"/>
    </location>
</feature>
<feature type="compositionally biased region" description="Basic and acidic residues" evidence="11">
    <location>
        <begin position="595"/>
        <end position="609"/>
    </location>
</feature>
<dbReference type="Pfam" id="PF01073">
    <property type="entry name" value="3Beta_HSD"/>
    <property type="match status" value="2"/>
</dbReference>
<dbReference type="PANTHER" id="PTHR10578:SF149">
    <property type="entry name" value="2-HYDROXYACID OXIDASE 2"/>
    <property type="match status" value="1"/>
</dbReference>
<dbReference type="GO" id="GO:0010181">
    <property type="term" value="F:FMN binding"/>
    <property type="evidence" value="ECO:0007669"/>
    <property type="project" value="InterPro"/>
</dbReference>
<dbReference type="InterPro" id="IPR000262">
    <property type="entry name" value="FMN-dep_DH"/>
</dbReference>
<comment type="catalytic activity">
    <reaction evidence="10">
        <text>2-hydroxyoctanoate + O2 = 2-oxooctanoate + H2O2</text>
        <dbReference type="Rhea" id="RHEA:67940"/>
        <dbReference type="ChEBI" id="CHEBI:15379"/>
        <dbReference type="ChEBI" id="CHEBI:16240"/>
        <dbReference type="ChEBI" id="CHEBI:133514"/>
        <dbReference type="ChEBI" id="CHEBI:176689"/>
    </reaction>
    <physiologicalReaction direction="left-to-right" evidence="10">
        <dbReference type="Rhea" id="RHEA:67941"/>
    </physiologicalReaction>
</comment>
<feature type="compositionally biased region" description="Basic and acidic residues" evidence="11">
    <location>
        <begin position="519"/>
        <end position="528"/>
    </location>
</feature>